<feature type="region of interest" description="Disordered" evidence="1">
    <location>
        <begin position="19"/>
        <end position="61"/>
    </location>
</feature>
<sequence>MRTVAVLVASPRVVRISGTSNVATEEPNTADPSRQTNLNKCETAGSEGDTAEPDSGDPELPSIDDAFWSFVEECYDLADLPVATEEGTKIREDYVDETLENWESDPLYYCGRCETTWAPRSRSKIDHVTLEHGDVLANSSLSPADAADAWIREKRVTGQRVKDVDAVPWVIAVQRLLESHERTLQTTINLRYGWPRDPEFDEFSFSATDRWSPDYQREMYGQCNGWLRELTGGTRPSGGETEASFDNPHVALITRSASSVPDGERIGPVDHAANLRDPWREVYQKLRYTLESCGFSKDDYQYWRVLEPHPGDGLNRGYAHEHIILVVDGELSQSDLAPVMETHVSATEGAGLDAHTNTPCPEHAGGNPWDAAVGECDDCDSPISVTDPENVENLAAYVADYASIDPLDLFEREPSYIAWAAAMTAGNVRSVSRSDPARWAAIADRCKQRHESGKSDLEGQHGDRLTVSDKGTNTLECAVCGSPHGIDQDQTLTEHRLDRADQGDEAVIADGGDTELWMDWVAAWRAGRKRTVVKECTHPDASNQCPLCDEYRHIEDKHAVDASVPIDPDAYVPDDAFKNEMEAHVQTIEQKLQRNPEISTAGLKGMLYGQLPDRHADALIGGVLAGYERPDLDDLDDDDLPDWRNRERIPEWYVHSITVDGEEFAASVGNGVTMTEVKTASDSWDTTREPVDPEWRKDPWDDPCCNECNSGVYDLVEQFEQRGALVGRFVCDSCNDTVVS</sequence>
<gene>
    <name evidence="2" type="ORF">SAMN05216559_0129</name>
</gene>
<evidence type="ECO:0000256" key="1">
    <source>
        <dbReference type="SAM" id="MobiDB-lite"/>
    </source>
</evidence>
<organism evidence="2 3">
    <name type="scientific">Halomicrobium zhouii</name>
    <dbReference type="NCBI Taxonomy" id="767519"/>
    <lineage>
        <taxon>Archaea</taxon>
        <taxon>Methanobacteriati</taxon>
        <taxon>Methanobacteriota</taxon>
        <taxon>Stenosarchaea group</taxon>
        <taxon>Halobacteria</taxon>
        <taxon>Halobacteriales</taxon>
        <taxon>Haloarculaceae</taxon>
        <taxon>Halomicrobium</taxon>
    </lineage>
</organism>
<protein>
    <submittedName>
        <fullName evidence="2">Putative rep protein</fullName>
    </submittedName>
</protein>
<evidence type="ECO:0000313" key="2">
    <source>
        <dbReference type="EMBL" id="SFR85729.1"/>
    </source>
</evidence>
<keyword evidence="3" id="KW-1185">Reference proteome</keyword>
<reference evidence="2 3" key="1">
    <citation type="submission" date="2016-10" db="EMBL/GenBank/DDBJ databases">
        <authorList>
            <person name="de Groot N.N."/>
        </authorList>
    </citation>
    <scope>NUCLEOTIDE SEQUENCE [LARGE SCALE GENOMIC DNA]</scope>
    <source>
        <strain evidence="2 3">CGMCC 1.10457</strain>
    </source>
</reference>
<dbReference type="AlphaFoldDB" id="A0A1I6K3C6"/>
<dbReference type="Proteomes" id="UP000199062">
    <property type="component" value="Unassembled WGS sequence"/>
</dbReference>
<dbReference type="InterPro" id="IPR009870">
    <property type="entry name" value="DUF1424"/>
</dbReference>
<accession>A0A1I6K3C6</accession>
<feature type="compositionally biased region" description="Polar residues" evidence="1">
    <location>
        <begin position="19"/>
        <end position="40"/>
    </location>
</feature>
<evidence type="ECO:0000313" key="3">
    <source>
        <dbReference type="Proteomes" id="UP000199062"/>
    </source>
</evidence>
<name>A0A1I6K3C6_9EURY</name>
<proteinExistence type="predicted"/>
<dbReference type="Pfam" id="PF07232">
    <property type="entry name" value="DUF1424"/>
    <property type="match status" value="1"/>
</dbReference>
<dbReference type="EMBL" id="FOZK01000001">
    <property type="protein sequence ID" value="SFR85729.1"/>
    <property type="molecule type" value="Genomic_DNA"/>
</dbReference>